<dbReference type="OrthoDB" id="5366332at2759"/>
<protein>
    <submittedName>
        <fullName evidence="2">Uncharacterized protein</fullName>
    </submittedName>
</protein>
<dbReference type="EMBL" id="GL629782">
    <property type="protein sequence ID" value="EFX02378.1"/>
    <property type="molecule type" value="Genomic_DNA"/>
</dbReference>
<accession>F0XJV4</accession>
<feature type="compositionally biased region" description="Basic and acidic residues" evidence="1">
    <location>
        <begin position="61"/>
        <end position="73"/>
    </location>
</feature>
<gene>
    <name evidence="2" type="ORF">CMQ_2427</name>
</gene>
<dbReference type="AlphaFoldDB" id="F0XJV4"/>
<dbReference type="Proteomes" id="UP000007796">
    <property type="component" value="Unassembled WGS sequence"/>
</dbReference>
<dbReference type="InParanoid" id="F0XJV4"/>
<dbReference type="GeneID" id="25975415"/>
<dbReference type="eggNOG" id="ENOG502T27G">
    <property type="taxonomic scope" value="Eukaryota"/>
</dbReference>
<sequence length="299" mass="33031">MAPTAHTPLPRSRASSLPTTERPSFHADRPYDLATTSDHSQLKHVAAPASKSSHRGSGGDGDTKLPERMHRQDSGYASIDPRSPSLSRTSTRRQSSFTNPARASSSSNHVNRVGTATRRPSKAGLATRPPISSKRSRPTHNTSAPALYSYGNNSTYHEPFPRARAPSGGVDAEPPVSVEMDKETTEEEAYPSPPQTTHYWTSDQTRRLEYAAIDAASQGFKGWMLRHVVPECFVPKDLLRPAFEDETGSVRRYRLELATDDLASKAGEHCPDVVETSEKKKGWRDDDETDEDLTFAFRI</sequence>
<evidence type="ECO:0000313" key="2">
    <source>
        <dbReference type="EMBL" id="EFX02378.1"/>
    </source>
</evidence>
<feature type="compositionally biased region" description="Polar residues" evidence="1">
    <location>
        <begin position="13"/>
        <end position="22"/>
    </location>
</feature>
<evidence type="ECO:0000256" key="1">
    <source>
        <dbReference type="SAM" id="MobiDB-lite"/>
    </source>
</evidence>
<organism evidence="3">
    <name type="scientific">Grosmannia clavigera (strain kw1407 / UAMH 11150)</name>
    <name type="common">Blue stain fungus</name>
    <name type="synonym">Graphiocladiella clavigera</name>
    <dbReference type="NCBI Taxonomy" id="655863"/>
    <lineage>
        <taxon>Eukaryota</taxon>
        <taxon>Fungi</taxon>
        <taxon>Dikarya</taxon>
        <taxon>Ascomycota</taxon>
        <taxon>Pezizomycotina</taxon>
        <taxon>Sordariomycetes</taxon>
        <taxon>Sordariomycetidae</taxon>
        <taxon>Ophiostomatales</taxon>
        <taxon>Ophiostomataceae</taxon>
        <taxon>Leptographium</taxon>
    </lineage>
</organism>
<feature type="compositionally biased region" description="Polar residues" evidence="1">
    <location>
        <begin position="139"/>
        <end position="150"/>
    </location>
</feature>
<feature type="region of interest" description="Disordered" evidence="1">
    <location>
        <begin position="1"/>
        <end position="150"/>
    </location>
</feature>
<dbReference type="HOGENOM" id="CLU_068316_0_0_1"/>
<feature type="compositionally biased region" description="Low complexity" evidence="1">
    <location>
        <begin position="81"/>
        <end position="96"/>
    </location>
</feature>
<name>F0XJV4_GROCL</name>
<feature type="compositionally biased region" description="Polar residues" evidence="1">
    <location>
        <begin position="97"/>
        <end position="110"/>
    </location>
</feature>
<proteinExistence type="predicted"/>
<evidence type="ECO:0000313" key="3">
    <source>
        <dbReference type="Proteomes" id="UP000007796"/>
    </source>
</evidence>
<keyword evidence="3" id="KW-1185">Reference proteome</keyword>
<reference evidence="2 3" key="1">
    <citation type="journal article" date="2011" name="Proc. Natl. Acad. Sci. U.S.A.">
        <title>Genome and transcriptome analyses of the mountain pine beetle-fungal symbiont Grosmannia clavigera, a lodgepole pine pathogen.</title>
        <authorList>
            <person name="DiGuistini S."/>
            <person name="Wang Y."/>
            <person name="Liao N.Y."/>
            <person name="Taylor G."/>
            <person name="Tanguay P."/>
            <person name="Feau N."/>
            <person name="Henrissat B."/>
            <person name="Chan S.K."/>
            <person name="Hesse-Orce U."/>
            <person name="Alamouti S.M."/>
            <person name="Tsui C.K.M."/>
            <person name="Docking R.T."/>
            <person name="Levasseur A."/>
            <person name="Haridas S."/>
            <person name="Robertson G."/>
            <person name="Birol I."/>
            <person name="Holt R.A."/>
            <person name="Marra M.A."/>
            <person name="Hamelin R.C."/>
            <person name="Hirst M."/>
            <person name="Jones S.J.M."/>
            <person name="Bohlmann J."/>
            <person name="Breuil C."/>
        </authorList>
    </citation>
    <scope>NUCLEOTIDE SEQUENCE [LARGE SCALE GENOMIC DNA]</scope>
    <source>
        <strain evidence="3">kw1407 / UAMH 11150</strain>
    </source>
</reference>
<dbReference type="RefSeq" id="XP_014171860.1">
    <property type="nucleotide sequence ID" value="XM_014316385.1"/>
</dbReference>